<dbReference type="VEuPathDB" id="FungiDB:BCV72DRAFT_193688"/>
<dbReference type="AlphaFoldDB" id="A0A1X0S147"/>
<sequence>MFPADAQSNTRNSKPYKDFIKYYARTPLFLQNIGPMMLLLLFNISNLGGSNSSLNRAQLTAKTCWLLAMAEFLCPFDLERVDLDTTTVSFDKVLCLSIVAPEEKSQGQCVTKVIMLHPHTNPLLYPVAVFEEYKQRIASSDRRAYKNAPFDGHKMSGFWFLNQSHLDRFMDYD</sequence>
<name>A0A1X0S147_RHIZD</name>
<proteinExistence type="predicted"/>
<dbReference type="EMBL" id="KV921340">
    <property type="protein sequence ID" value="ORE18032.1"/>
    <property type="molecule type" value="Genomic_DNA"/>
</dbReference>
<dbReference type="Proteomes" id="UP000242381">
    <property type="component" value="Unassembled WGS sequence"/>
</dbReference>
<evidence type="ECO:0000313" key="1">
    <source>
        <dbReference type="EMBL" id="ORE18032.1"/>
    </source>
</evidence>
<protein>
    <submittedName>
        <fullName evidence="1">Uncharacterized protein</fullName>
    </submittedName>
</protein>
<organism evidence="1 2">
    <name type="scientific">Rhizopus microsporus</name>
    <dbReference type="NCBI Taxonomy" id="58291"/>
    <lineage>
        <taxon>Eukaryota</taxon>
        <taxon>Fungi</taxon>
        <taxon>Fungi incertae sedis</taxon>
        <taxon>Mucoromycota</taxon>
        <taxon>Mucoromycotina</taxon>
        <taxon>Mucoromycetes</taxon>
        <taxon>Mucorales</taxon>
        <taxon>Mucorineae</taxon>
        <taxon>Rhizopodaceae</taxon>
        <taxon>Rhizopus</taxon>
    </lineage>
</organism>
<accession>A0A1X0S147</accession>
<evidence type="ECO:0000313" key="2">
    <source>
        <dbReference type="Proteomes" id="UP000242381"/>
    </source>
</evidence>
<reference evidence="1 2" key="1">
    <citation type="journal article" date="2016" name="Proc. Natl. Acad. Sci. U.S.A.">
        <title>Lipid metabolic changes in an early divergent fungus govern the establishment of a mutualistic symbiosis with endobacteria.</title>
        <authorList>
            <person name="Lastovetsky O.A."/>
            <person name="Gaspar M.L."/>
            <person name="Mondo S.J."/>
            <person name="LaButti K.M."/>
            <person name="Sandor L."/>
            <person name="Grigoriev I.V."/>
            <person name="Henry S.A."/>
            <person name="Pawlowska T.E."/>
        </authorList>
    </citation>
    <scope>NUCLEOTIDE SEQUENCE [LARGE SCALE GENOMIC DNA]</scope>
    <source>
        <strain evidence="1 2">ATCC 11559</strain>
    </source>
</reference>
<gene>
    <name evidence="1" type="ORF">BCV71DRAFT_286127</name>
</gene>